<sequence>METQVLILLCIAAFAAGFIDAVVGGGGLIQTPAGLILLPGHMVSTVIGTLKIPAFSGTAFAAAQYLKKVTMDWKLLGIMAVCAFVSAFAGSTLLTYVSNDFMKPLLLVILLLLAIYTFTKKNFGQHTAKQYSRKKSIVLAIGISLLVGFYDGFIGPGTGSFLVLGCIALLGFDFLHASANAKMVNLATNFGSICLFSLKGKIIWAIALPMAASNALGGWIGAKIAIKKGNGFIRIFFLIVVIGTLIRFAYDVFYTT</sequence>
<dbReference type="AlphaFoldDB" id="A0A2S1LTQ0"/>
<protein>
    <recommendedName>
        <fullName evidence="8">Probable membrane transporter protein</fullName>
    </recommendedName>
</protein>
<dbReference type="PANTHER" id="PTHR30269:SF0">
    <property type="entry name" value="MEMBRANE TRANSPORTER PROTEIN YFCA-RELATED"/>
    <property type="match status" value="1"/>
</dbReference>
<feature type="transmembrane region" description="Helical" evidence="8">
    <location>
        <begin position="161"/>
        <end position="181"/>
    </location>
</feature>
<organism evidence="9 10">
    <name type="scientific">Flavobacterium kingsejongi</name>
    <dbReference type="NCBI Taxonomy" id="1678728"/>
    <lineage>
        <taxon>Bacteria</taxon>
        <taxon>Pseudomonadati</taxon>
        <taxon>Bacteroidota</taxon>
        <taxon>Flavobacteriia</taxon>
        <taxon>Flavobacteriales</taxon>
        <taxon>Flavobacteriaceae</taxon>
        <taxon>Flavobacterium</taxon>
    </lineage>
</organism>
<evidence type="ECO:0000256" key="5">
    <source>
        <dbReference type="ARBA" id="ARBA00022692"/>
    </source>
</evidence>
<evidence type="ECO:0000256" key="3">
    <source>
        <dbReference type="ARBA" id="ARBA00022448"/>
    </source>
</evidence>
<keyword evidence="4 8" id="KW-1003">Cell membrane</keyword>
<accession>A0A2S1LTQ0</accession>
<comment type="similarity">
    <text evidence="2 8">Belongs to the 4-toluene sulfonate uptake permease (TSUP) (TC 2.A.102) family.</text>
</comment>
<dbReference type="OrthoDB" id="554695at2"/>
<reference evidence="9 10" key="1">
    <citation type="submission" date="2017-04" db="EMBL/GenBank/DDBJ databases">
        <title>Complete genome sequence of Flavobacterium kingsejong AJ004.</title>
        <authorList>
            <person name="Lee P.C."/>
        </authorList>
    </citation>
    <scope>NUCLEOTIDE SEQUENCE [LARGE SCALE GENOMIC DNA]</scope>
    <source>
        <strain evidence="9 10">AJ004</strain>
    </source>
</reference>
<evidence type="ECO:0000256" key="6">
    <source>
        <dbReference type="ARBA" id="ARBA00022989"/>
    </source>
</evidence>
<evidence type="ECO:0000256" key="7">
    <source>
        <dbReference type="ARBA" id="ARBA00023136"/>
    </source>
</evidence>
<proteinExistence type="inferred from homology"/>
<keyword evidence="3" id="KW-0813">Transport</keyword>
<evidence type="ECO:0000256" key="1">
    <source>
        <dbReference type="ARBA" id="ARBA00004651"/>
    </source>
</evidence>
<keyword evidence="5 8" id="KW-0812">Transmembrane</keyword>
<keyword evidence="6 8" id="KW-1133">Transmembrane helix</keyword>
<gene>
    <name evidence="9" type="ORF">FK004_18085</name>
</gene>
<dbReference type="GO" id="GO:0005886">
    <property type="term" value="C:plasma membrane"/>
    <property type="evidence" value="ECO:0007669"/>
    <property type="project" value="UniProtKB-SubCell"/>
</dbReference>
<dbReference type="InterPro" id="IPR052017">
    <property type="entry name" value="TSUP"/>
</dbReference>
<feature type="transmembrane region" description="Helical" evidence="8">
    <location>
        <begin position="232"/>
        <end position="250"/>
    </location>
</feature>
<name>A0A2S1LTQ0_9FLAO</name>
<evidence type="ECO:0000256" key="4">
    <source>
        <dbReference type="ARBA" id="ARBA00022475"/>
    </source>
</evidence>
<comment type="subcellular location">
    <subcellularLocation>
        <location evidence="1 8">Cell membrane</location>
        <topology evidence="1 8">Multi-pass membrane protein</topology>
    </subcellularLocation>
</comment>
<dbReference type="PANTHER" id="PTHR30269">
    <property type="entry name" value="TRANSMEMBRANE PROTEIN YFCA"/>
    <property type="match status" value="1"/>
</dbReference>
<evidence type="ECO:0000256" key="8">
    <source>
        <dbReference type="RuleBase" id="RU363041"/>
    </source>
</evidence>
<feature type="transmembrane region" description="Helical" evidence="8">
    <location>
        <begin position="45"/>
        <end position="63"/>
    </location>
</feature>
<keyword evidence="7 8" id="KW-0472">Membrane</keyword>
<dbReference type="EMBL" id="CP020919">
    <property type="protein sequence ID" value="AWG27006.1"/>
    <property type="molecule type" value="Genomic_DNA"/>
</dbReference>
<feature type="transmembrane region" description="Helical" evidence="8">
    <location>
        <begin position="101"/>
        <end position="118"/>
    </location>
</feature>
<dbReference type="InterPro" id="IPR002781">
    <property type="entry name" value="TM_pro_TauE-like"/>
</dbReference>
<feature type="transmembrane region" description="Helical" evidence="8">
    <location>
        <begin position="202"/>
        <end position="226"/>
    </location>
</feature>
<keyword evidence="10" id="KW-1185">Reference proteome</keyword>
<evidence type="ECO:0000313" key="10">
    <source>
        <dbReference type="Proteomes" id="UP000244677"/>
    </source>
</evidence>
<dbReference type="RefSeq" id="WP_108738499.1">
    <property type="nucleotide sequence ID" value="NZ_CP020919.1"/>
</dbReference>
<feature type="transmembrane region" description="Helical" evidence="8">
    <location>
        <begin position="75"/>
        <end position="95"/>
    </location>
</feature>
<dbReference type="KEGG" id="fki:FK004_18085"/>
<dbReference type="Pfam" id="PF01925">
    <property type="entry name" value="TauE"/>
    <property type="match status" value="1"/>
</dbReference>
<dbReference type="Proteomes" id="UP000244677">
    <property type="component" value="Chromosome"/>
</dbReference>
<feature type="transmembrane region" description="Helical" evidence="8">
    <location>
        <begin position="138"/>
        <end position="155"/>
    </location>
</feature>
<evidence type="ECO:0000256" key="2">
    <source>
        <dbReference type="ARBA" id="ARBA00009142"/>
    </source>
</evidence>
<evidence type="ECO:0000313" key="9">
    <source>
        <dbReference type="EMBL" id="AWG27006.1"/>
    </source>
</evidence>